<sequence length="701" mass="73241">MRVRWGRGGGEKGVRSGGVGSKDYLVVVDGVGGGSEGIGWGCGSEMLCAVGSLGRDGRAAVMAMSVGRPPTTVVVVRVGDGCRGGDRSCGVGGCGGAVCDVIEGVGDGVAEVGWLEGGVGGRVVDGFSVWAALGVGGGVDGSGCEDLGGGGGAVDGGERDRRGWVGEEGWGEAGCWSGWGGGGRVGAERGRGRGVVGGMRDSVVAGESGGGGALRGEGARGGGGVGGGARQGNGAVGGAFERGAESRSSCEGKGLETGEGEGGAGAGWGSNDVSDGPYSLTCGGGCPMTACHVAASDMSALQGPPPAGPIPQNPALDLRTMEELLQAPTEGVGDAILAPQEIPQGALLSNTAPNPREDVKGITIWSGITLAGPSVPPPPITSYKEVERDSKPTMDQVHISSSESTARVPSLMFKKFHFNISIAETLALMPKYAKTLNDLLSNKEKLLELANTPLNENVSAVLLKKLPKKLRELGKFLIPCDFSDLKKCMALADLGASINLMPLSVWKKLMLPELVPTRMTLEIANRLVSYPAGIAEDVFMQVGKFTFPADLVVVDYDFGPRVPLILGRPFLRTARALVDVHEEKLILRVDNETLTFNNNSGSTTSYFDPSLLEYESFYFDDDLKEFEDLLYYDPSINPPFIAERSDSHHKEFADELAHIISPPEFDHFYFDIEANPGELTRLSNENLSSKSVNLNKIMQDN</sequence>
<feature type="compositionally biased region" description="Gly residues" evidence="1">
    <location>
        <begin position="257"/>
        <end position="268"/>
    </location>
</feature>
<keyword evidence="2" id="KW-0548">Nucleotidyltransferase</keyword>
<dbReference type="Gene3D" id="2.40.70.10">
    <property type="entry name" value="Acid Proteases"/>
    <property type="match status" value="1"/>
</dbReference>
<protein>
    <submittedName>
        <fullName evidence="2">Reverse transcriptase domain-containing protein</fullName>
    </submittedName>
</protein>
<dbReference type="EMBL" id="BQNB010010856">
    <property type="protein sequence ID" value="GJS82848.1"/>
    <property type="molecule type" value="Genomic_DNA"/>
</dbReference>
<dbReference type="InterPro" id="IPR021109">
    <property type="entry name" value="Peptidase_aspartic_dom_sf"/>
</dbReference>
<evidence type="ECO:0000256" key="1">
    <source>
        <dbReference type="SAM" id="MobiDB-lite"/>
    </source>
</evidence>
<feature type="compositionally biased region" description="Basic and acidic residues" evidence="1">
    <location>
        <begin position="242"/>
        <end position="256"/>
    </location>
</feature>
<keyword evidence="2" id="KW-0695">RNA-directed DNA polymerase</keyword>
<keyword evidence="3" id="KW-1185">Reference proteome</keyword>
<reference evidence="2" key="2">
    <citation type="submission" date="2022-01" db="EMBL/GenBank/DDBJ databases">
        <authorList>
            <person name="Yamashiro T."/>
            <person name="Shiraishi A."/>
            <person name="Satake H."/>
            <person name="Nakayama K."/>
        </authorList>
    </citation>
    <scope>NUCLEOTIDE SEQUENCE</scope>
</reference>
<proteinExistence type="predicted"/>
<name>A0ABQ4Z1B1_9ASTR</name>
<feature type="compositionally biased region" description="Gly residues" evidence="1">
    <location>
        <begin position="207"/>
        <end position="237"/>
    </location>
</feature>
<organism evidence="2 3">
    <name type="scientific">Tanacetum coccineum</name>
    <dbReference type="NCBI Taxonomy" id="301880"/>
    <lineage>
        <taxon>Eukaryota</taxon>
        <taxon>Viridiplantae</taxon>
        <taxon>Streptophyta</taxon>
        <taxon>Embryophyta</taxon>
        <taxon>Tracheophyta</taxon>
        <taxon>Spermatophyta</taxon>
        <taxon>Magnoliopsida</taxon>
        <taxon>eudicotyledons</taxon>
        <taxon>Gunneridae</taxon>
        <taxon>Pentapetalae</taxon>
        <taxon>asterids</taxon>
        <taxon>campanulids</taxon>
        <taxon>Asterales</taxon>
        <taxon>Asteraceae</taxon>
        <taxon>Asteroideae</taxon>
        <taxon>Anthemideae</taxon>
        <taxon>Anthemidinae</taxon>
        <taxon>Tanacetum</taxon>
    </lineage>
</organism>
<dbReference type="CDD" id="cd00303">
    <property type="entry name" value="retropepsin_like"/>
    <property type="match status" value="1"/>
</dbReference>
<feature type="region of interest" description="Disordered" evidence="1">
    <location>
        <begin position="206"/>
        <end position="271"/>
    </location>
</feature>
<dbReference type="Proteomes" id="UP001151760">
    <property type="component" value="Unassembled WGS sequence"/>
</dbReference>
<evidence type="ECO:0000313" key="2">
    <source>
        <dbReference type="EMBL" id="GJS82848.1"/>
    </source>
</evidence>
<gene>
    <name evidence="2" type="ORF">Tco_0749389</name>
</gene>
<dbReference type="PANTHER" id="PTHR33067">
    <property type="entry name" value="RNA-DIRECTED DNA POLYMERASE-RELATED"/>
    <property type="match status" value="1"/>
</dbReference>
<reference evidence="2" key="1">
    <citation type="journal article" date="2022" name="Int. J. Mol. Sci.">
        <title>Draft Genome of Tanacetum Coccineum: Genomic Comparison of Closely Related Tanacetum-Family Plants.</title>
        <authorList>
            <person name="Yamashiro T."/>
            <person name="Shiraishi A."/>
            <person name="Nakayama K."/>
            <person name="Satake H."/>
        </authorList>
    </citation>
    <scope>NUCLEOTIDE SEQUENCE</scope>
</reference>
<accession>A0ABQ4Z1B1</accession>
<evidence type="ECO:0000313" key="3">
    <source>
        <dbReference type="Proteomes" id="UP001151760"/>
    </source>
</evidence>
<dbReference type="PANTHER" id="PTHR33067:SF35">
    <property type="entry name" value="ASPARTIC PEPTIDASE DDI1-TYPE DOMAIN-CONTAINING PROTEIN"/>
    <property type="match status" value="1"/>
</dbReference>
<dbReference type="GO" id="GO:0003964">
    <property type="term" value="F:RNA-directed DNA polymerase activity"/>
    <property type="evidence" value="ECO:0007669"/>
    <property type="project" value="UniProtKB-KW"/>
</dbReference>
<comment type="caution">
    <text evidence="2">The sequence shown here is derived from an EMBL/GenBank/DDBJ whole genome shotgun (WGS) entry which is preliminary data.</text>
</comment>
<keyword evidence="2" id="KW-0808">Transferase</keyword>